<dbReference type="InterPro" id="IPR001279">
    <property type="entry name" value="Metallo-B-lactamas"/>
</dbReference>
<dbReference type="AlphaFoldDB" id="A0A542XAE8"/>
<evidence type="ECO:0000259" key="2">
    <source>
        <dbReference type="SMART" id="SM00849"/>
    </source>
</evidence>
<sequence>MPTLHVLGTCAGWPEPGRACCGYALRTSDSYLAVDLGHGTLGPLLQLLDGNLTRLAGVVVSHAHPDHCADLIGLARALVLGSSVRHVPLVAPPRVARTAAAADPEDGEQVIAEASATPESAASAGPFGVTTSPTPHYVENYACRVQADDRVLVHTGDTGPDERLARFASGADVLLSESTDRAQEQHHSADADTRRYLLTGSQAGELAMSAQVGHLVLTHFWPGNDRDLSRREAQKTYRGPVTVADEGAAIEV</sequence>
<dbReference type="PANTHER" id="PTHR46018:SF2">
    <property type="entry name" value="ZINC PHOSPHODIESTERASE ELAC PROTEIN 1"/>
    <property type="match status" value="1"/>
</dbReference>
<dbReference type="InterPro" id="IPR036866">
    <property type="entry name" value="RibonucZ/Hydroxyglut_hydro"/>
</dbReference>
<dbReference type="Gene3D" id="3.60.15.10">
    <property type="entry name" value="Ribonuclease Z/Hydroxyacylglutathione hydrolase-like"/>
    <property type="match status" value="1"/>
</dbReference>
<protein>
    <submittedName>
        <fullName evidence="3">Ribonuclease BN (tRNA processing enzyme)</fullName>
    </submittedName>
</protein>
<accession>A0A542XAE8</accession>
<keyword evidence="1" id="KW-0540">Nuclease</keyword>
<reference evidence="3 4" key="1">
    <citation type="submission" date="2019-06" db="EMBL/GenBank/DDBJ databases">
        <title>Sequencing the genomes of 1000 actinobacteria strains.</title>
        <authorList>
            <person name="Klenk H.-P."/>
        </authorList>
    </citation>
    <scope>NUCLEOTIDE SEQUENCE [LARGE SCALE GENOMIC DNA]</scope>
    <source>
        <strain evidence="3 4">DSM 24617</strain>
    </source>
</reference>
<evidence type="ECO:0000313" key="3">
    <source>
        <dbReference type="EMBL" id="TQL32822.1"/>
    </source>
</evidence>
<dbReference type="PANTHER" id="PTHR46018">
    <property type="entry name" value="ZINC PHOSPHODIESTERASE ELAC PROTEIN 1"/>
    <property type="match status" value="1"/>
</dbReference>
<gene>
    <name evidence="3" type="ORF">FB554_0954</name>
</gene>
<dbReference type="SMART" id="SM00849">
    <property type="entry name" value="Lactamase_B"/>
    <property type="match status" value="1"/>
</dbReference>
<dbReference type="GO" id="GO:0042781">
    <property type="term" value="F:3'-tRNA processing endoribonuclease activity"/>
    <property type="evidence" value="ECO:0007669"/>
    <property type="project" value="TreeGrafter"/>
</dbReference>
<name>A0A542XAE8_9MICO</name>
<dbReference type="Pfam" id="PF12706">
    <property type="entry name" value="Lactamase_B_2"/>
    <property type="match status" value="1"/>
</dbReference>
<evidence type="ECO:0000256" key="1">
    <source>
        <dbReference type="ARBA" id="ARBA00022759"/>
    </source>
</evidence>
<evidence type="ECO:0000313" key="4">
    <source>
        <dbReference type="Proteomes" id="UP000318336"/>
    </source>
</evidence>
<feature type="domain" description="Metallo-beta-lactamase" evidence="2">
    <location>
        <begin position="19"/>
        <end position="201"/>
    </location>
</feature>
<dbReference type="Proteomes" id="UP000318336">
    <property type="component" value="Unassembled WGS sequence"/>
</dbReference>
<keyword evidence="1" id="KW-0255">Endonuclease</keyword>
<organism evidence="3 4">
    <name type="scientific">Barrientosiimonas humi</name>
    <dbReference type="NCBI Taxonomy" id="999931"/>
    <lineage>
        <taxon>Bacteria</taxon>
        <taxon>Bacillati</taxon>
        <taxon>Actinomycetota</taxon>
        <taxon>Actinomycetes</taxon>
        <taxon>Micrococcales</taxon>
        <taxon>Dermacoccaceae</taxon>
        <taxon>Barrientosiimonas</taxon>
    </lineage>
</organism>
<dbReference type="EMBL" id="VFOK01000001">
    <property type="protein sequence ID" value="TQL32822.1"/>
    <property type="molecule type" value="Genomic_DNA"/>
</dbReference>
<keyword evidence="4" id="KW-1185">Reference proteome</keyword>
<proteinExistence type="predicted"/>
<keyword evidence="1" id="KW-0378">Hydrolase</keyword>
<comment type="caution">
    <text evidence="3">The sequence shown here is derived from an EMBL/GenBank/DDBJ whole genome shotgun (WGS) entry which is preliminary data.</text>
</comment>
<dbReference type="SUPFAM" id="SSF56281">
    <property type="entry name" value="Metallo-hydrolase/oxidoreductase"/>
    <property type="match status" value="1"/>
</dbReference>